<feature type="transmembrane region" description="Helical" evidence="7">
    <location>
        <begin position="474"/>
        <end position="496"/>
    </location>
</feature>
<evidence type="ECO:0000256" key="6">
    <source>
        <dbReference type="SAM" id="MobiDB-lite"/>
    </source>
</evidence>
<dbReference type="Proteomes" id="UP000230605">
    <property type="component" value="Chromosome 6"/>
</dbReference>
<evidence type="ECO:0000313" key="11">
    <source>
        <dbReference type="Proteomes" id="UP000230605"/>
    </source>
</evidence>
<feature type="region of interest" description="Disordered" evidence="6">
    <location>
        <begin position="1"/>
        <end position="67"/>
    </location>
</feature>
<dbReference type="AlphaFoldDB" id="A0A2G5HPM5"/>
<name>A0A2G5HPM5_CERBT</name>
<evidence type="ECO:0000256" key="4">
    <source>
        <dbReference type="ARBA" id="ARBA00022989"/>
    </source>
</evidence>
<reference evidence="9 11" key="1">
    <citation type="submission" date="2015-10" db="EMBL/GenBank/DDBJ databases">
        <title>The cercosporin biosynthetic gene cluster was horizontally transferred to several fungal lineages and shown to be expanded in Cercospora beticola based on microsynteny with recipient genomes.</title>
        <authorList>
            <person name="De Jonge R."/>
            <person name="Ebert M.K."/>
            <person name="Suttle J.C."/>
            <person name="Jurick Ii W.M."/>
            <person name="Secor G.A."/>
            <person name="Thomma B.P."/>
            <person name="Van De Peer Y."/>
            <person name="Bolton M.D."/>
        </authorList>
    </citation>
    <scope>NUCLEOTIDE SEQUENCE [LARGE SCALE GENOMIC DNA]</scope>
    <source>
        <strain evidence="9 11">09-40</strain>
    </source>
</reference>
<dbReference type="OrthoDB" id="3936150at2759"/>
<feature type="transmembrane region" description="Helical" evidence="7">
    <location>
        <begin position="295"/>
        <end position="319"/>
    </location>
</feature>
<dbReference type="PROSITE" id="PS50850">
    <property type="entry name" value="MFS"/>
    <property type="match status" value="1"/>
</dbReference>
<feature type="transmembrane region" description="Helical" evidence="7">
    <location>
        <begin position="109"/>
        <end position="129"/>
    </location>
</feature>
<dbReference type="InterPro" id="IPR020846">
    <property type="entry name" value="MFS_dom"/>
</dbReference>
<dbReference type="InterPro" id="IPR011701">
    <property type="entry name" value="MFS"/>
</dbReference>
<dbReference type="Proteomes" id="UP001302367">
    <property type="component" value="Chromosome 6"/>
</dbReference>
<feature type="transmembrane region" description="Helical" evidence="7">
    <location>
        <begin position="440"/>
        <end position="462"/>
    </location>
</feature>
<dbReference type="PANTHER" id="PTHR23502:SF38">
    <property type="entry name" value="POLYAMINE TRANSPORTER 4"/>
    <property type="match status" value="1"/>
</dbReference>
<feature type="transmembrane region" description="Helical" evidence="7">
    <location>
        <begin position="167"/>
        <end position="189"/>
    </location>
</feature>
<dbReference type="GO" id="GO:0042908">
    <property type="term" value="P:xenobiotic transport"/>
    <property type="evidence" value="ECO:0007669"/>
    <property type="project" value="UniProtKB-ARBA"/>
</dbReference>
<dbReference type="CDD" id="cd17323">
    <property type="entry name" value="MFS_Tpo1_MDR_like"/>
    <property type="match status" value="1"/>
</dbReference>
<dbReference type="Pfam" id="PF07690">
    <property type="entry name" value="MFS_1"/>
    <property type="match status" value="1"/>
</dbReference>
<feature type="transmembrane region" description="Helical" evidence="7">
    <location>
        <begin position="141"/>
        <end position="161"/>
    </location>
</feature>
<proteinExistence type="inferred from homology"/>
<feature type="compositionally biased region" description="Polar residues" evidence="6">
    <location>
        <begin position="22"/>
        <end position="38"/>
    </location>
</feature>
<organism evidence="9 11">
    <name type="scientific">Cercospora beticola</name>
    <name type="common">Sugarbeet leaf spot fungus</name>
    <dbReference type="NCBI Taxonomy" id="122368"/>
    <lineage>
        <taxon>Eukaryota</taxon>
        <taxon>Fungi</taxon>
        <taxon>Dikarya</taxon>
        <taxon>Ascomycota</taxon>
        <taxon>Pezizomycotina</taxon>
        <taxon>Dothideomycetes</taxon>
        <taxon>Dothideomycetidae</taxon>
        <taxon>Mycosphaerellales</taxon>
        <taxon>Mycosphaerellaceae</taxon>
        <taxon>Cercospora</taxon>
    </lineage>
</organism>
<keyword evidence="12" id="KW-1185">Reference proteome</keyword>
<evidence type="ECO:0000259" key="8">
    <source>
        <dbReference type="PROSITE" id="PS50850"/>
    </source>
</evidence>
<feature type="transmembrane region" description="Helical" evidence="7">
    <location>
        <begin position="201"/>
        <end position="224"/>
    </location>
</feature>
<comment type="similarity">
    <text evidence="2">Belongs to the major facilitator superfamily.</text>
</comment>
<keyword evidence="3 7" id="KW-0812">Transmembrane</keyword>
<evidence type="ECO:0000256" key="7">
    <source>
        <dbReference type="SAM" id="Phobius"/>
    </source>
</evidence>
<keyword evidence="5 7" id="KW-0472">Membrane</keyword>
<feature type="compositionally biased region" description="Basic and acidic residues" evidence="6">
    <location>
        <begin position="1"/>
        <end position="21"/>
    </location>
</feature>
<dbReference type="PANTHER" id="PTHR23502">
    <property type="entry name" value="MAJOR FACILITATOR SUPERFAMILY"/>
    <property type="match status" value="1"/>
</dbReference>
<accession>A0A2G5HPM5</accession>
<dbReference type="InterPro" id="IPR005829">
    <property type="entry name" value="Sugar_transporter_CS"/>
</dbReference>
<evidence type="ECO:0000313" key="9">
    <source>
        <dbReference type="EMBL" id="PIA94213.1"/>
    </source>
</evidence>
<feature type="compositionally biased region" description="Polar residues" evidence="6">
    <location>
        <begin position="46"/>
        <end position="55"/>
    </location>
</feature>
<dbReference type="EMBL" id="LKMD01000104">
    <property type="protein sequence ID" value="PIA94213.1"/>
    <property type="molecule type" value="Genomic_DNA"/>
</dbReference>
<dbReference type="PROSITE" id="PS00216">
    <property type="entry name" value="SUGAR_TRANSPORT_1"/>
    <property type="match status" value="1"/>
</dbReference>
<dbReference type="Gene3D" id="1.20.1250.20">
    <property type="entry name" value="MFS general substrate transporter like domains"/>
    <property type="match status" value="1"/>
</dbReference>
<evidence type="ECO:0000256" key="1">
    <source>
        <dbReference type="ARBA" id="ARBA00004141"/>
    </source>
</evidence>
<protein>
    <submittedName>
        <fullName evidence="9">Putative MFS-type transporter</fullName>
    </submittedName>
</protein>
<dbReference type="GO" id="GO:0000297">
    <property type="term" value="F:spermine transmembrane transporter activity"/>
    <property type="evidence" value="ECO:0007669"/>
    <property type="project" value="TreeGrafter"/>
</dbReference>
<evidence type="ECO:0000313" key="12">
    <source>
        <dbReference type="Proteomes" id="UP001302367"/>
    </source>
</evidence>
<dbReference type="SUPFAM" id="SSF103473">
    <property type="entry name" value="MFS general substrate transporter"/>
    <property type="match status" value="1"/>
</dbReference>
<feature type="transmembrane region" description="Helical" evidence="7">
    <location>
        <begin position="339"/>
        <end position="359"/>
    </location>
</feature>
<dbReference type="GO" id="GO:0015606">
    <property type="term" value="F:spermidine transmembrane transporter activity"/>
    <property type="evidence" value="ECO:0007669"/>
    <property type="project" value="TreeGrafter"/>
</dbReference>
<dbReference type="EMBL" id="CP134189">
    <property type="protein sequence ID" value="WPB05192.1"/>
    <property type="molecule type" value="Genomic_DNA"/>
</dbReference>
<evidence type="ECO:0000256" key="2">
    <source>
        <dbReference type="ARBA" id="ARBA00008335"/>
    </source>
</evidence>
<evidence type="ECO:0000313" key="10">
    <source>
        <dbReference type="EMBL" id="WPB05192.1"/>
    </source>
</evidence>
<feature type="transmembrane region" description="Helical" evidence="7">
    <location>
        <begin position="78"/>
        <end position="97"/>
    </location>
</feature>
<dbReference type="GO" id="GO:0140115">
    <property type="term" value="P:export across plasma membrane"/>
    <property type="evidence" value="ECO:0007669"/>
    <property type="project" value="UniProtKB-ARBA"/>
</dbReference>
<feature type="transmembrane region" description="Helical" evidence="7">
    <location>
        <begin position="405"/>
        <end position="428"/>
    </location>
</feature>
<comment type="subcellular location">
    <subcellularLocation>
        <location evidence="1">Membrane</location>
        <topology evidence="1">Multi-pass membrane protein</topology>
    </subcellularLocation>
</comment>
<gene>
    <name evidence="9" type="ORF">CB0940_08614</name>
    <name evidence="10" type="ORF">RHO25_009842</name>
</gene>
<feature type="transmembrane region" description="Helical" evidence="7">
    <location>
        <begin position="380"/>
        <end position="399"/>
    </location>
</feature>
<dbReference type="InterPro" id="IPR036259">
    <property type="entry name" value="MFS_trans_sf"/>
</dbReference>
<evidence type="ECO:0000256" key="3">
    <source>
        <dbReference type="ARBA" id="ARBA00022692"/>
    </source>
</evidence>
<feature type="domain" description="Major facilitator superfamily (MFS) profile" evidence="8">
    <location>
        <begin position="76"/>
        <end position="503"/>
    </location>
</feature>
<reference evidence="10 12" key="2">
    <citation type="submission" date="2023-09" db="EMBL/GenBank/DDBJ databases">
        <title>Complete-Gapless Cercospora beticola genome.</title>
        <authorList>
            <person name="Wyatt N.A."/>
            <person name="Spanner R.E."/>
            <person name="Bolton M.D."/>
        </authorList>
    </citation>
    <scope>NUCLEOTIDE SEQUENCE [LARGE SCALE GENOMIC DNA]</scope>
    <source>
        <strain evidence="10">Cb09-40</strain>
    </source>
</reference>
<keyword evidence="4 7" id="KW-1133">Transmembrane helix</keyword>
<dbReference type="GO" id="GO:0005886">
    <property type="term" value="C:plasma membrane"/>
    <property type="evidence" value="ECO:0007669"/>
    <property type="project" value="TreeGrafter"/>
</dbReference>
<sequence>MNEKDLEHNAPDDSSSKDTSRRGSYQEATSHGSDQSKAPVTPKAPAQNTSSTTLDWDSESDPDNPQNWSVGRKWYQTIMPASIALVVTLGSSIITPAREEIQMEFSTNYTLSLIPFVVYVLGVGFGPFIASPSSEYFGRRVIYQTSIFTFSLFVLGCGFSPNVASLIICRFLAGFCGSPGLSIGTASIADIWIPKDRALPMTLFITTPFLGPAIAPMIGAYATLGMGWRWTQWTLLLFSTVCLAGSVGMKETYKSVVLQKRAKKRGIASGEPDLAYAQRVKRFVQGQLKRPVHMLLVEPVVALLTLYVGCNFGVLYGFFTSFPYIFPKVYGFGIGGTGLMFLSIGVGCLCAALLLIIWARTVTPRLMKKHQGKPPIEHRLFYAMIGSIALPISLFWFGWTANFGVHWICPVIAATLYGFGNMLVLMSANLYIVDFYGARFGASAAVANNFTRYAFGFAFPLFTVQMYEKLGIGWATSLLGFVQLGLTAIPWAFYVYGPRLRARSQYVQGGGS</sequence>
<dbReference type="FunFam" id="1.20.1250.20:FF:000082">
    <property type="entry name" value="MFS multidrug transporter, putative"/>
    <property type="match status" value="1"/>
</dbReference>
<evidence type="ECO:0000256" key="5">
    <source>
        <dbReference type="ARBA" id="ARBA00023136"/>
    </source>
</evidence>